<evidence type="ECO:0000313" key="3">
    <source>
        <dbReference type="EMBL" id="ELU09365.1"/>
    </source>
</evidence>
<dbReference type="EnsemblMetazoa" id="CapteT171705">
    <property type="protein sequence ID" value="CapteP171705"/>
    <property type="gene ID" value="CapteG171705"/>
</dbReference>
<reference evidence="3 5" key="2">
    <citation type="journal article" date="2013" name="Nature">
        <title>Insights into bilaterian evolution from three spiralian genomes.</title>
        <authorList>
            <person name="Simakov O."/>
            <person name="Marletaz F."/>
            <person name="Cho S.J."/>
            <person name="Edsinger-Gonzales E."/>
            <person name="Havlak P."/>
            <person name="Hellsten U."/>
            <person name="Kuo D.H."/>
            <person name="Larsson T."/>
            <person name="Lv J."/>
            <person name="Arendt D."/>
            <person name="Savage R."/>
            <person name="Osoegawa K."/>
            <person name="de Jong P."/>
            <person name="Grimwood J."/>
            <person name="Chapman J.A."/>
            <person name="Shapiro H."/>
            <person name="Aerts A."/>
            <person name="Otillar R.P."/>
            <person name="Terry A.Y."/>
            <person name="Boore J.L."/>
            <person name="Grigoriev I.V."/>
            <person name="Lindberg D.R."/>
            <person name="Seaver E.C."/>
            <person name="Weisblat D.A."/>
            <person name="Putnam N.H."/>
            <person name="Rokhsar D.S."/>
        </authorList>
    </citation>
    <scope>NUCLEOTIDE SEQUENCE</scope>
    <source>
        <strain evidence="3 5">I ESC-2004</strain>
    </source>
</reference>
<dbReference type="Pfam" id="PF17408">
    <property type="entry name" value="MCD_N"/>
    <property type="match status" value="1"/>
</dbReference>
<dbReference type="GO" id="GO:2001294">
    <property type="term" value="P:malonyl-CoA catabolic process"/>
    <property type="evidence" value="ECO:0007669"/>
    <property type="project" value="TreeGrafter"/>
</dbReference>
<dbReference type="GO" id="GO:0005782">
    <property type="term" value="C:peroxisomal matrix"/>
    <property type="evidence" value="ECO:0007669"/>
    <property type="project" value="TreeGrafter"/>
</dbReference>
<dbReference type="Gene3D" id="3.40.630.150">
    <property type="entry name" value="Malonyl-CoA decarboxylase, catalytic domain"/>
    <property type="match status" value="1"/>
</dbReference>
<protein>
    <recommendedName>
        <fullName evidence="6">Malonyl-CoA decarboxylase C-terminal domain-containing protein</fullName>
    </recommendedName>
</protein>
<evidence type="ECO:0008006" key="6">
    <source>
        <dbReference type="Google" id="ProtNLM"/>
    </source>
</evidence>
<dbReference type="PANTHER" id="PTHR28641:SF1">
    <property type="entry name" value="MALONYL-COA DECARBOXYLASE, MITOCHONDRIAL"/>
    <property type="match status" value="1"/>
</dbReference>
<name>R7UT28_CAPTE</name>
<dbReference type="PANTHER" id="PTHR28641">
    <property type="match status" value="1"/>
</dbReference>
<dbReference type="Proteomes" id="UP000014760">
    <property type="component" value="Unassembled WGS sequence"/>
</dbReference>
<dbReference type="OMA" id="PIDWSTP"/>
<dbReference type="InterPro" id="IPR035372">
    <property type="entry name" value="MCD_N"/>
</dbReference>
<dbReference type="Gene3D" id="1.20.140.90">
    <property type="entry name" value="Malonyl-CoA decarboxylase, oligemerization domain"/>
    <property type="match status" value="1"/>
</dbReference>
<dbReference type="EMBL" id="AMQN01006394">
    <property type="status" value="NOT_ANNOTATED_CDS"/>
    <property type="molecule type" value="Genomic_DNA"/>
</dbReference>
<reference evidence="5" key="1">
    <citation type="submission" date="2012-12" db="EMBL/GenBank/DDBJ databases">
        <authorList>
            <person name="Hellsten U."/>
            <person name="Grimwood J."/>
            <person name="Chapman J.A."/>
            <person name="Shapiro H."/>
            <person name="Aerts A."/>
            <person name="Otillar R.P."/>
            <person name="Terry A.Y."/>
            <person name="Boore J.L."/>
            <person name="Simakov O."/>
            <person name="Marletaz F."/>
            <person name="Cho S.-J."/>
            <person name="Edsinger-Gonzales E."/>
            <person name="Havlak P."/>
            <person name="Kuo D.-H."/>
            <person name="Larsson T."/>
            <person name="Lv J."/>
            <person name="Arendt D."/>
            <person name="Savage R."/>
            <person name="Osoegawa K."/>
            <person name="de Jong P."/>
            <person name="Lindberg D.R."/>
            <person name="Seaver E.C."/>
            <person name="Weisblat D.A."/>
            <person name="Putnam N.H."/>
            <person name="Grigoriev I.V."/>
            <person name="Rokhsar D.S."/>
        </authorList>
    </citation>
    <scope>NUCLEOTIDE SEQUENCE</scope>
    <source>
        <strain evidence="5">I ESC-2004</strain>
    </source>
</reference>
<dbReference type="FunFam" id="3.40.630.150:FF:000001">
    <property type="entry name" value="Malonyl-CoA decarboxylase, mitochondrial"/>
    <property type="match status" value="1"/>
</dbReference>
<dbReference type="InterPro" id="IPR007956">
    <property type="entry name" value="Malonyl_CoA_deC_C"/>
</dbReference>
<feature type="domain" description="Malonyl-CoA decarboxylase N-terminal" evidence="2">
    <location>
        <begin position="33"/>
        <end position="121"/>
    </location>
</feature>
<accession>R7UT28</accession>
<proteinExistence type="predicted"/>
<dbReference type="InterPro" id="IPR038917">
    <property type="entry name" value="Malonyl_CoA_deC"/>
</dbReference>
<dbReference type="EMBL" id="KB298264">
    <property type="protein sequence ID" value="ELU09365.1"/>
    <property type="molecule type" value="Genomic_DNA"/>
</dbReference>
<dbReference type="InterPro" id="IPR038351">
    <property type="entry name" value="MCD_N_sf"/>
</dbReference>
<evidence type="ECO:0000259" key="2">
    <source>
        <dbReference type="Pfam" id="PF17408"/>
    </source>
</evidence>
<evidence type="ECO:0000313" key="5">
    <source>
        <dbReference type="Proteomes" id="UP000014760"/>
    </source>
</evidence>
<reference evidence="4" key="3">
    <citation type="submission" date="2015-06" db="UniProtKB">
        <authorList>
            <consortium name="EnsemblMetazoa"/>
        </authorList>
    </citation>
    <scope>IDENTIFICATION</scope>
</reference>
<dbReference type="OrthoDB" id="426718at2759"/>
<dbReference type="GO" id="GO:0006085">
    <property type="term" value="P:acetyl-CoA biosynthetic process"/>
    <property type="evidence" value="ECO:0007669"/>
    <property type="project" value="TreeGrafter"/>
</dbReference>
<organism evidence="3">
    <name type="scientific">Capitella teleta</name>
    <name type="common">Polychaete worm</name>
    <dbReference type="NCBI Taxonomy" id="283909"/>
    <lineage>
        <taxon>Eukaryota</taxon>
        <taxon>Metazoa</taxon>
        <taxon>Spiralia</taxon>
        <taxon>Lophotrochozoa</taxon>
        <taxon>Annelida</taxon>
        <taxon>Polychaeta</taxon>
        <taxon>Sedentaria</taxon>
        <taxon>Scolecida</taxon>
        <taxon>Capitellidae</taxon>
        <taxon>Capitella</taxon>
    </lineage>
</organism>
<dbReference type="InterPro" id="IPR042303">
    <property type="entry name" value="Malonyl_CoA_deC_C_sf"/>
</dbReference>
<feature type="domain" description="Malonyl-CoA decarboxylase C-terminal" evidence="1">
    <location>
        <begin position="124"/>
        <end position="396"/>
    </location>
</feature>
<dbReference type="Pfam" id="PF05292">
    <property type="entry name" value="MCD"/>
    <property type="match status" value="1"/>
</dbReference>
<gene>
    <name evidence="3" type="ORF">CAPTEDRAFT_171705</name>
</gene>
<evidence type="ECO:0000313" key="4">
    <source>
        <dbReference type="EnsemblMetazoa" id="CapteP171705"/>
    </source>
</evidence>
<sequence>MRDLCGYYSGLIQQDKVIFLKMLARDYGVQQEDVLQFASMLATSSQDIGTASILRIHERLRKALVPPYQSLFTQISHVDNGVKFLVDLRTDILNALLSSGDDRPFMAAMNSCLLDLLRLWFSVGFFQVERITWESPCDMLQKISDKEAVHPIRNWYDLKRRVGPYRRCFVFMHNSMPREPVVILHTALTDSITSSIQTLVSRSPRAEDIDEIKEDPGRVTTAIFYSITATQRGLAGVDLGNYLIKNTVKELLLEYPQMHQFSSLSPIPGFHDWLSAEITRYLHLKQHPSALLSASDLQEIQTVLASPNKPLMETLQMTLKKATWAQNESLARVLEAPLMRLCARYLYCEKQLGFARNPVANFHLRNGAVMWRLNWLADTSPRGLNNSLGMMINYRYYLDETESNSKKYIENQSISVSDQILELVSHLPQKVTSSN</sequence>
<dbReference type="GO" id="GO:0006633">
    <property type="term" value="P:fatty acid biosynthetic process"/>
    <property type="evidence" value="ECO:0007669"/>
    <property type="project" value="InterPro"/>
</dbReference>
<dbReference type="HOGENOM" id="CLU_023433_3_0_1"/>
<keyword evidence="5" id="KW-1185">Reference proteome</keyword>
<dbReference type="STRING" id="283909.R7UT28"/>
<dbReference type="GO" id="GO:0005759">
    <property type="term" value="C:mitochondrial matrix"/>
    <property type="evidence" value="ECO:0007669"/>
    <property type="project" value="TreeGrafter"/>
</dbReference>
<dbReference type="GO" id="GO:0050080">
    <property type="term" value="F:malonyl-CoA decarboxylase activity"/>
    <property type="evidence" value="ECO:0007669"/>
    <property type="project" value="InterPro"/>
</dbReference>
<evidence type="ECO:0000259" key="1">
    <source>
        <dbReference type="Pfam" id="PF05292"/>
    </source>
</evidence>
<dbReference type="AlphaFoldDB" id="R7UT28"/>